<dbReference type="Gene3D" id="3.40.50.720">
    <property type="entry name" value="NAD(P)-binding Rossmann-like Domain"/>
    <property type="match status" value="1"/>
</dbReference>
<dbReference type="InterPro" id="IPR016040">
    <property type="entry name" value="NAD(P)-bd_dom"/>
</dbReference>
<protein>
    <submittedName>
        <fullName evidence="2">NAD-dependent epimerase/dehydratase family protein</fullName>
    </submittedName>
</protein>
<dbReference type="SUPFAM" id="SSF51735">
    <property type="entry name" value="NAD(P)-binding Rossmann-fold domains"/>
    <property type="match status" value="1"/>
</dbReference>
<dbReference type="InterPro" id="IPR036291">
    <property type="entry name" value="NAD(P)-bd_dom_sf"/>
</dbReference>
<dbReference type="CDD" id="cd05257">
    <property type="entry name" value="Arna_like_SDR_e"/>
    <property type="match status" value="1"/>
</dbReference>
<dbReference type="EMBL" id="CP036498">
    <property type="protein sequence ID" value="QUS39128.1"/>
    <property type="molecule type" value="Genomic_DNA"/>
</dbReference>
<dbReference type="PANTHER" id="PTHR43000">
    <property type="entry name" value="DTDP-D-GLUCOSE 4,6-DEHYDRATASE-RELATED"/>
    <property type="match status" value="1"/>
</dbReference>
<sequence>MNYRSRKVVVTGADGFIGSHVVEELVAAGAEVTALAAYNSFDSLGWLDDLAPEVARSVKAVRGDVRDPGFVMRLLAGQEMCFHLAALIAIPHSYVAPQSYVETNVTGTLNVLEGARANGLARVVHTSTSEVYGTAQVEPMDESHPLQGQSPYSASKIGADMMAEAYARSFDMAVITLRPFNTFGPRQSERAVIPTIIRQALDPHCQQINLGDLSPRRDFTFVVDTARAFLALGAAQDIAYGTAYNGGTGRSVSIGETLDAIQSLCGTDKPVVTEQARVRPAHSEVRALIADPSRLQRASGWQASYSLEQGLEQSIAWWKSRIAVGQVRASSSYMT</sequence>
<proteinExistence type="predicted"/>
<feature type="domain" description="NAD(P)-binding" evidence="1">
    <location>
        <begin position="10"/>
        <end position="313"/>
    </location>
</feature>
<evidence type="ECO:0000313" key="3">
    <source>
        <dbReference type="Proteomes" id="UP000682843"/>
    </source>
</evidence>
<dbReference type="RefSeq" id="WP_211912673.1">
    <property type="nucleotide sequence ID" value="NZ_CP036498.1"/>
</dbReference>
<accession>A0ABX8A5W4</accession>
<dbReference type="PROSITE" id="PS00061">
    <property type="entry name" value="ADH_SHORT"/>
    <property type="match status" value="1"/>
</dbReference>
<dbReference type="Pfam" id="PF16363">
    <property type="entry name" value="GDP_Man_Dehyd"/>
    <property type="match status" value="1"/>
</dbReference>
<gene>
    <name evidence="2" type="ORF">RPMA_09970</name>
</gene>
<dbReference type="Proteomes" id="UP000682843">
    <property type="component" value="Chromosome"/>
</dbReference>
<keyword evidence="3" id="KW-1185">Reference proteome</keyword>
<dbReference type="InterPro" id="IPR020904">
    <property type="entry name" value="Sc_DH/Rdtase_CS"/>
</dbReference>
<dbReference type="InterPro" id="IPR045869">
    <property type="entry name" value="Arna-like_SDR_e"/>
</dbReference>
<evidence type="ECO:0000259" key="1">
    <source>
        <dbReference type="Pfam" id="PF16363"/>
    </source>
</evidence>
<name>A0ABX8A5W4_9BRAD</name>
<evidence type="ECO:0000313" key="2">
    <source>
        <dbReference type="EMBL" id="QUS39128.1"/>
    </source>
</evidence>
<organism evidence="2 3">
    <name type="scientific">Tardiphaga alba</name>
    <dbReference type="NCBI Taxonomy" id="340268"/>
    <lineage>
        <taxon>Bacteria</taxon>
        <taxon>Pseudomonadati</taxon>
        <taxon>Pseudomonadota</taxon>
        <taxon>Alphaproteobacteria</taxon>
        <taxon>Hyphomicrobiales</taxon>
        <taxon>Nitrobacteraceae</taxon>
        <taxon>Tardiphaga</taxon>
    </lineage>
</organism>
<reference evidence="2 3" key="1">
    <citation type="submission" date="2019-02" db="EMBL/GenBank/DDBJ databases">
        <title>Emended description of the genus Rhodopseudomonas and description of Rhodopseudomonas albus sp. nov., a non-phototrophic, heavy-metal-tolerant bacterium isolated from garden soil.</title>
        <authorList>
            <person name="Bao Z."/>
            <person name="Cao W.W."/>
            <person name="Sato Y."/>
            <person name="Nishizawa T."/>
            <person name="Zhao J."/>
            <person name="Guo Y."/>
            <person name="Ohta H."/>
        </authorList>
    </citation>
    <scope>NUCLEOTIDE SEQUENCE [LARGE SCALE GENOMIC DNA]</scope>
    <source>
        <strain evidence="2 3">SK50-23</strain>
    </source>
</reference>